<gene>
    <name evidence="1" type="ORF">MLD38_031161</name>
</gene>
<accession>A0ACB9MQZ9</accession>
<proteinExistence type="predicted"/>
<name>A0ACB9MQZ9_9MYRT</name>
<comment type="caution">
    <text evidence="1">The sequence shown here is derived from an EMBL/GenBank/DDBJ whole genome shotgun (WGS) entry which is preliminary data.</text>
</comment>
<organism evidence="1 2">
    <name type="scientific">Melastoma candidum</name>
    <dbReference type="NCBI Taxonomy" id="119954"/>
    <lineage>
        <taxon>Eukaryota</taxon>
        <taxon>Viridiplantae</taxon>
        <taxon>Streptophyta</taxon>
        <taxon>Embryophyta</taxon>
        <taxon>Tracheophyta</taxon>
        <taxon>Spermatophyta</taxon>
        <taxon>Magnoliopsida</taxon>
        <taxon>eudicotyledons</taxon>
        <taxon>Gunneridae</taxon>
        <taxon>Pentapetalae</taxon>
        <taxon>rosids</taxon>
        <taxon>malvids</taxon>
        <taxon>Myrtales</taxon>
        <taxon>Melastomataceae</taxon>
        <taxon>Melastomatoideae</taxon>
        <taxon>Melastomateae</taxon>
        <taxon>Melastoma</taxon>
    </lineage>
</organism>
<protein>
    <submittedName>
        <fullName evidence="1">Uncharacterized protein</fullName>
    </submittedName>
</protein>
<reference evidence="2" key="1">
    <citation type="journal article" date="2023" name="Front. Plant Sci.">
        <title>Chromosomal-level genome assembly of Melastoma candidum provides insights into trichome evolution.</title>
        <authorList>
            <person name="Zhong Y."/>
            <person name="Wu W."/>
            <person name="Sun C."/>
            <person name="Zou P."/>
            <person name="Liu Y."/>
            <person name="Dai S."/>
            <person name="Zhou R."/>
        </authorList>
    </citation>
    <scope>NUCLEOTIDE SEQUENCE [LARGE SCALE GENOMIC DNA]</scope>
</reference>
<keyword evidence="2" id="KW-1185">Reference proteome</keyword>
<evidence type="ECO:0000313" key="2">
    <source>
        <dbReference type="Proteomes" id="UP001057402"/>
    </source>
</evidence>
<sequence length="78" mass="8865">MEGNLVPVEVNEGARDYEIKTSVTQMIQNSIQFRGTPMEDPHEHLSKFLSVYNTVRQNGVPQDAVRLKLFAFSLKDKA</sequence>
<evidence type="ECO:0000313" key="1">
    <source>
        <dbReference type="EMBL" id="KAI4325794.1"/>
    </source>
</evidence>
<dbReference type="EMBL" id="CM042888">
    <property type="protein sequence ID" value="KAI4325794.1"/>
    <property type="molecule type" value="Genomic_DNA"/>
</dbReference>
<dbReference type="Proteomes" id="UP001057402">
    <property type="component" value="Chromosome 9"/>
</dbReference>